<dbReference type="AlphaFoldDB" id="A0A7G1KXV6"/>
<reference evidence="3 4" key="1">
    <citation type="submission" date="2020-08" db="EMBL/GenBank/DDBJ databases">
        <title>Genome Sequencing of Nocardia wallacei strain FMUON74 and assembly.</title>
        <authorList>
            <person name="Toyokawa M."/>
            <person name="Uesaka K."/>
        </authorList>
    </citation>
    <scope>NUCLEOTIDE SEQUENCE [LARGE SCALE GENOMIC DNA]</scope>
    <source>
        <strain evidence="3 4">FMUON74</strain>
    </source>
</reference>
<evidence type="ECO:0000256" key="2">
    <source>
        <dbReference type="SAM" id="Phobius"/>
    </source>
</evidence>
<organism evidence="3 4">
    <name type="scientific">Nocardia wallacei</name>
    <dbReference type="NCBI Taxonomy" id="480035"/>
    <lineage>
        <taxon>Bacteria</taxon>
        <taxon>Bacillati</taxon>
        <taxon>Actinomycetota</taxon>
        <taxon>Actinomycetes</taxon>
        <taxon>Mycobacteriales</taxon>
        <taxon>Nocardiaceae</taxon>
        <taxon>Nocardia</taxon>
    </lineage>
</organism>
<feature type="compositionally biased region" description="Gly residues" evidence="1">
    <location>
        <begin position="239"/>
        <end position="299"/>
    </location>
</feature>
<evidence type="ECO:0000313" key="4">
    <source>
        <dbReference type="Proteomes" id="UP000516173"/>
    </source>
</evidence>
<keyword evidence="2" id="KW-0472">Membrane</keyword>
<keyword evidence="2" id="KW-0812">Transmembrane</keyword>
<feature type="compositionally biased region" description="Gly residues" evidence="1">
    <location>
        <begin position="157"/>
        <end position="186"/>
    </location>
</feature>
<feature type="compositionally biased region" description="Pro residues" evidence="1">
    <location>
        <begin position="454"/>
        <end position="463"/>
    </location>
</feature>
<evidence type="ECO:0000256" key="1">
    <source>
        <dbReference type="SAM" id="MobiDB-lite"/>
    </source>
</evidence>
<keyword evidence="4" id="KW-1185">Reference proteome</keyword>
<feature type="compositionally biased region" description="Pro residues" evidence="1">
    <location>
        <begin position="503"/>
        <end position="520"/>
    </location>
</feature>
<feature type="transmembrane region" description="Helical" evidence="2">
    <location>
        <begin position="689"/>
        <end position="709"/>
    </location>
</feature>
<feature type="compositionally biased region" description="Polar residues" evidence="1">
    <location>
        <begin position="196"/>
        <end position="206"/>
    </location>
</feature>
<proteinExistence type="predicted"/>
<dbReference type="EMBL" id="AP023396">
    <property type="protein sequence ID" value="BCK58819.1"/>
    <property type="molecule type" value="Genomic_DNA"/>
</dbReference>
<protein>
    <submittedName>
        <fullName evidence="3">Uncharacterized protein</fullName>
    </submittedName>
</protein>
<feature type="compositionally biased region" description="Basic and acidic residues" evidence="1">
    <location>
        <begin position="545"/>
        <end position="557"/>
    </location>
</feature>
<feature type="compositionally biased region" description="Acidic residues" evidence="1">
    <location>
        <begin position="586"/>
        <end position="610"/>
    </location>
</feature>
<name>A0A7G1KXV6_9NOCA</name>
<feature type="transmembrane region" description="Helical" evidence="2">
    <location>
        <begin position="715"/>
        <end position="737"/>
    </location>
</feature>
<keyword evidence="2" id="KW-1133">Transmembrane helix</keyword>
<feature type="compositionally biased region" description="Gly residues" evidence="1">
    <location>
        <begin position="127"/>
        <end position="148"/>
    </location>
</feature>
<feature type="region of interest" description="Disordered" evidence="1">
    <location>
        <begin position="1"/>
        <end position="329"/>
    </location>
</feature>
<feature type="compositionally biased region" description="Low complexity" evidence="1">
    <location>
        <begin position="319"/>
        <end position="329"/>
    </location>
</feature>
<sequence length="740" mass="74983">MSDESTQLSVAELLARNGQGVPASGGGRRRRSGRGISVTDLTGDMPAVREGTSAHAAPEPETPEPAPGYSAALPDTGPSDSPLSGPISYYDPLGSESNGYGAGSGYDLNGLGTSGSGSSGYEPNGSGSNGYGATGSGSNGYGATGSGSNGYAPPGYGANGSGGNDYGYGANGSGGGYAPGGFGANGSGYEHGANGNGYQPNGSNGYDPSANGANGYGTGNNAYGLNGSGPTGTGYDLNGSGGAGSNGYGLNGSGADGAGSNGYGPSGSGPTGAGGSGYGVNGLGANGFGEPNGYGGAGSSGYDRNGFGANGAGPSAVTPPGFEPAAYEPPAFEAHSYRSPAMSDAALRDPTGFGWPGSGSDASTATPEADPFPPSTRGGRRARRERMEALEALSEQQAAPELPDHGLPAAEGGRRRRREPDIEATEVRPFGGGPFRPVENAAPTAWAPQRTPEPEPFAPPFRAPDPADRAEAPPRPQLPRRNRDGNAPAALPAWSARRRTPADAPPDQPARNGAPPPPDGDPTAVWSAADPDQQLVSGSTVAGDLLRDRAERGERPARGNRRAGRAGAAGLLEVPDDRTDVYMPVEPDEFDPDDEFDSDYDPDIDEDEDLDKPARPWAERANRLAARSRALVAARTTGTRSGGARAARKSPDEVARQQWMVLGGQVAGAAVAGMLLFKGFEKMWDVLPFVALTLAMVVILGLVALVRVLRRTDDIMSTVIAVIVGIFVTLGPLAFLLSTN</sequence>
<accession>A0A7G1KXV6</accession>
<evidence type="ECO:0000313" key="3">
    <source>
        <dbReference type="EMBL" id="BCK58819.1"/>
    </source>
</evidence>
<dbReference type="Proteomes" id="UP000516173">
    <property type="component" value="Chromosome"/>
</dbReference>
<feature type="region of interest" description="Disordered" evidence="1">
    <location>
        <begin position="342"/>
        <end position="611"/>
    </location>
</feature>
<gene>
    <name evidence="3" type="ORF">NWFMUON74_65910</name>
</gene>
<feature type="compositionally biased region" description="Low complexity" evidence="1">
    <location>
        <begin position="390"/>
        <end position="401"/>
    </location>
</feature>
<dbReference type="KEGG" id="nwl:NWFMUON74_65910"/>